<gene>
    <name evidence="3" type="ORF">N7541_004654</name>
</gene>
<sequence length="218" mass="24343">MLLHQALKMLLLSLFPTSGSSLVKCFLLSVIFESVLSPLKVANIQSILNLHPQVSLRRRVLHQSVWFDVFPATLLHSTASSFCFYITVYAIRTLGFVEGEFTTVARKTALYMVFSLYGVTYVGGTVPTYAVFMRVAASVNPTHDSQNHPTGTIDIKGAWRSLTWSTLTMLLANMYFVAVLKYVAVMCMALFSIIHFVDHSSGYSGFRDAGFFFAKYFG</sequence>
<proteinExistence type="predicted"/>
<feature type="signal peptide" evidence="2">
    <location>
        <begin position="1"/>
        <end position="21"/>
    </location>
</feature>
<evidence type="ECO:0000313" key="4">
    <source>
        <dbReference type="Proteomes" id="UP001148299"/>
    </source>
</evidence>
<dbReference type="Proteomes" id="UP001148299">
    <property type="component" value="Unassembled WGS sequence"/>
</dbReference>
<evidence type="ECO:0000313" key="3">
    <source>
        <dbReference type="EMBL" id="KAJ5357496.1"/>
    </source>
</evidence>
<dbReference type="AlphaFoldDB" id="A0A9W9RCA3"/>
<reference evidence="3" key="1">
    <citation type="submission" date="2022-12" db="EMBL/GenBank/DDBJ databases">
        <authorList>
            <person name="Petersen C."/>
        </authorList>
    </citation>
    <scope>NUCLEOTIDE SEQUENCE</scope>
    <source>
        <strain evidence="3">IBT 35675</strain>
    </source>
</reference>
<feature type="transmembrane region" description="Helical" evidence="1">
    <location>
        <begin position="74"/>
        <end position="97"/>
    </location>
</feature>
<comment type="caution">
    <text evidence="3">The sequence shown here is derived from an EMBL/GenBank/DDBJ whole genome shotgun (WGS) entry which is preliminary data.</text>
</comment>
<feature type="chain" id="PRO_5040901258" evidence="2">
    <location>
        <begin position="22"/>
        <end position="218"/>
    </location>
</feature>
<keyword evidence="1" id="KW-1133">Transmembrane helix</keyword>
<evidence type="ECO:0000256" key="1">
    <source>
        <dbReference type="SAM" id="Phobius"/>
    </source>
</evidence>
<organism evidence="3 4">
    <name type="scientific">Penicillium brevicompactum</name>
    <dbReference type="NCBI Taxonomy" id="5074"/>
    <lineage>
        <taxon>Eukaryota</taxon>
        <taxon>Fungi</taxon>
        <taxon>Dikarya</taxon>
        <taxon>Ascomycota</taxon>
        <taxon>Pezizomycotina</taxon>
        <taxon>Eurotiomycetes</taxon>
        <taxon>Eurotiomycetidae</taxon>
        <taxon>Eurotiales</taxon>
        <taxon>Aspergillaceae</taxon>
        <taxon>Penicillium</taxon>
    </lineage>
</organism>
<reference evidence="3" key="2">
    <citation type="journal article" date="2023" name="IMA Fungus">
        <title>Comparative genomic study of the Penicillium genus elucidates a diverse pangenome and 15 lateral gene transfer events.</title>
        <authorList>
            <person name="Petersen C."/>
            <person name="Sorensen T."/>
            <person name="Nielsen M.R."/>
            <person name="Sondergaard T.E."/>
            <person name="Sorensen J.L."/>
            <person name="Fitzpatrick D.A."/>
            <person name="Frisvad J.C."/>
            <person name="Nielsen K.L."/>
        </authorList>
    </citation>
    <scope>NUCLEOTIDE SEQUENCE</scope>
    <source>
        <strain evidence="3">IBT 35675</strain>
    </source>
</reference>
<feature type="transmembrane region" description="Helical" evidence="1">
    <location>
        <begin position="109"/>
        <end position="132"/>
    </location>
</feature>
<feature type="transmembrane region" description="Helical" evidence="1">
    <location>
        <begin position="174"/>
        <end position="197"/>
    </location>
</feature>
<keyword evidence="1" id="KW-0472">Membrane</keyword>
<accession>A0A9W9RCA3</accession>
<name>A0A9W9RCA3_PENBR</name>
<keyword evidence="4" id="KW-1185">Reference proteome</keyword>
<evidence type="ECO:0000256" key="2">
    <source>
        <dbReference type="SAM" id="SignalP"/>
    </source>
</evidence>
<keyword evidence="2" id="KW-0732">Signal</keyword>
<dbReference type="EMBL" id="JAPZBR010000003">
    <property type="protein sequence ID" value="KAJ5357496.1"/>
    <property type="molecule type" value="Genomic_DNA"/>
</dbReference>
<protein>
    <submittedName>
        <fullName evidence="3">Uncharacterized protein</fullName>
    </submittedName>
</protein>
<keyword evidence="1" id="KW-0812">Transmembrane</keyword>